<dbReference type="GO" id="GO:0003677">
    <property type="term" value="F:DNA binding"/>
    <property type="evidence" value="ECO:0007669"/>
    <property type="project" value="UniProtKB-UniRule"/>
</dbReference>
<dbReference type="InterPro" id="IPR001647">
    <property type="entry name" value="HTH_TetR"/>
</dbReference>
<dbReference type="Gene3D" id="1.10.10.60">
    <property type="entry name" value="Homeodomain-like"/>
    <property type="match status" value="1"/>
</dbReference>
<dbReference type="RefSeq" id="WP_308165975.1">
    <property type="nucleotide sequence ID" value="NZ_WOFH01000006.1"/>
</dbReference>
<dbReference type="SUPFAM" id="SSF46689">
    <property type="entry name" value="Homeodomain-like"/>
    <property type="match status" value="1"/>
</dbReference>
<keyword evidence="3" id="KW-0804">Transcription</keyword>
<dbReference type="InterPro" id="IPR011075">
    <property type="entry name" value="TetR_C"/>
</dbReference>
<evidence type="ECO:0000259" key="5">
    <source>
        <dbReference type="PROSITE" id="PS50977"/>
    </source>
</evidence>
<keyword evidence="2 4" id="KW-0238">DNA-binding</keyword>
<feature type="domain" description="HTH tetR-type" evidence="5">
    <location>
        <begin position="11"/>
        <end position="71"/>
    </location>
</feature>
<dbReference type="Proteomes" id="UP000432015">
    <property type="component" value="Unassembled WGS sequence"/>
</dbReference>
<dbReference type="Pfam" id="PF00440">
    <property type="entry name" value="TetR_N"/>
    <property type="match status" value="1"/>
</dbReference>
<evidence type="ECO:0000313" key="7">
    <source>
        <dbReference type="Proteomes" id="UP000432015"/>
    </source>
</evidence>
<dbReference type="PANTHER" id="PTHR47506:SF6">
    <property type="entry name" value="HTH-TYPE TRANSCRIPTIONAL REPRESSOR NEMR"/>
    <property type="match status" value="1"/>
</dbReference>
<gene>
    <name evidence="6" type="ORF">GNZ18_18985</name>
</gene>
<dbReference type="Pfam" id="PF16925">
    <property type="entry name" value="TetR_C_13"/>
    <property type="match status" value="1"/>
</dbReference>
<evidence type="ECO:0000256" key="4">
    <source>
        <dbReference type="PROSITE-ProRule" id="PRU00335"/>
    </source>
</evidence>
<keyword evidence="1" id="KW-0805">Transcription regulation</keyword>
<dbReference type="AlphaFoldDB" id="A0A7K1L323"/>
<dbReference type="Gene3D" id="1.10.357.10">
    <property type="entry name" value="Tetracycline Repressor, domain 2"/>
    <property type="match status" value="1"/>
</dbReference>
<dbReference type="InterPro" id="IPR036271">
    <property type="entry name" value="Tet_transcr_reg_TetR-rel_C_sf"/>
</dbReference>
<evidence type="ECO:0000256" key="2">
    <source>
        <dbReference type="ARBA" id="ARBA00023125"/>
    </source>
</evidence>
<evidence type="ECO:0000256" key="1">
    <source>
        <dbReference type="ARBA" id="ARBA00023015"/>
    </source>
</evidence>
<dbReference type="EMBL" id="WOFH01000006">
    <property type="protein sequence ID" value="MUN38675.1"/>
    <property type="molecule type" value="Genomic_DNA"/>
</dbReference>
<dbReference type="SUPFAM" id="SSF48498">
    <property type="entry name" value="Tetracyclin repressor-like, C-terminal domain"/>
    <property type="match status" value="1"/>
</dbReference>
<keyword evidence="7" id="KW-1185">Reference proteome</keyword>
<dbReference type="PROSITE" id="PS50977">
    <property type="entry name" value="HTH_TETR_2"/>
    <property type="match status" value="1"/>
</dbReference>
<dbReference type="InterPro" id="IPR009057">
    <property type="entry name" value="Homeodomain-like_sf"/>
</dbReference>
<accession>A0A7K1L323</accession>
<name>A0A7K1L323_9ACTN</name>
<protein>
    <submittedName>
        <fullName evidence="6">TetR family transcriptional regulator</fullName>
    </submittedName>
</protein>
<dbReference type="PANTHER" id="PTHR47506">
    <property type="entry name" value="TRANSCRIPTIONAL REGULATORY PROTEIN"/>
    <property type="match status" value="1"/>
</dbReference>
<evidence type="ECO:0000313" key="6">
    <source>
        <dbReference type="EMBL" id="MUN38675.1"/>
    </source>
</evidence>
<reference evidence="6 7" key="1">
    <citation type="submission" date="2019-11" db="EMBL/GenBank/DDBJ databases">
        <authorList>
            <person name="Cao P."/>
        </authorList>
    </citation>
    <scope>NUCLEOTIDE SEQUENCE [LARGE SCALE GENOMIC DNA]</scope>
    <source>
        <strain evidence="6 7">NEAU-AAG5</strain>
    </source>
</reference>
<proteinExistence type="predicted"/>
<evidence type="ECO:0000256" key="3">
    <source>
        <dbReference type="ARBA" id="ARBA00023163"/>
    </source>
</evidence>
<organism evidence="6 7">
    <name type="scientific">Actinomadura litoris</name>
    <dbReference type="NCBI Taxonomy" id="2678616"/>
    <lineage>
        <taxon>Bacteria</taxon>
        <taxon>Bacillati</taxon>
        <taxon>Actinomycetota</taxon>
        <taxon>Actinomycetes</taxon>
        <taxon>Streptosporangiales</taxon>
        <taxon>Thermomonosporaceae</taxon>
        <taxon>Actinomadura</taxon>
    </lineage>
</organism>
<comment type="caution">
    <text evidence="6">The sequence shown here is derived from an EMBL/GenBank/DDBJ whole genome shotgun (WGS) entry which is preliminary data.</text>
</comment>
<sequence length="200" mass="21312">MSPRHSIAEAARTRDRIVRAAVRDASRLGLEGLTVGSLARRLGMSKAGLIGPFGSREALLAAALDHAVQIFQAAVIAPLEQRPPGAERLELLIDRWVAYLADCPFPGGCFVTAASSELDGRPGPLRDRLREGVASWRARIAAEVAAAQAELPGPHRPAEEVAVTLVGLSMALNQEVQLLEDREAAPRARAAMRHAAGLRP</sequence>
<feature type="DNA-binding region" description="H-T-H motif" evidence="4">
    <location>
        <begin position="34"/>
        <end position="53"/>
    </location>
</feature>